<dbReference type="Proteomes" id="UP000663848">
    <property type="component" value="Unassembled WGS sequence"/>
</dbReference>
<proteinExistence type="predicted"/>
<accession>A0A822AVH7</accession>
<dbReference type="AlphaFoldDB" id="A0A822AVH7"/>
<reference evidence="2" key="1">
    <citation type="submission" date="2021-02" db="EMBL/GenBank/DDBJ databases">
        <authorList>
            <person name="Nowell W R."/>
        </authorList>
    </citation>
    <scope>NUCLEOTIDE SEQUENCE</scope>
</reference>
<dbReference type="InterPro" id="IPR011989">
    <property type="entry name" value="ARM-like"/>
</dbReference>
<evidence type="ECO:0000313" key="3">
    <source>
        <dbReference type="Proteomes" id="UP000663848"/>
    </source>
</evidence>
<feature type="region of interest" description="Disordered" evidence="1">
    <location>
        <begin position="107"/>
        <end position="129"/>
    </location>
</feature>
<dbReference type="SUPFAM" id="SSF48371">
    <property type="entry name" value="ARM repeat"/>
    <property type="match status" value="1"/>
</dbReference>
<comment type="caution">
    <text evidence="2">The sequence shown here is derived from an EMBL/GenBank/DDBJ whole genome shotgun (WGS) entry which is preliminary data.</text>
</comment>
<dbReference type="Gene3D" id="1.25.10.10">
    <property type="entry name" value="Leucine-rich Repeat Variant"/>
    <property type="match status" value="1"/>
</dbReference>
<dbReference type="InterPro" id="IPR016024">
    <property type="entry name" value="ARM-type_fold"/>
</dbReference>
<evidence type="ECO:0000256" key="1">
    <source>
        <dbReference type="SAM" id="MobiDB-lite"/>
    </source>
</evidence>
<name>A0A822AVH7_9BILA</name>
<evidence type="ECO:0000313" key="2">
    <source>
        <dbReference type="EMBL" id="CAF5006062.1"/>
    </source>
</evidence>
<sequence>MENRMHMSKYLNDIFPIIKNVLENAHVQPNDRIRCVAIIGYILSAYPAKIVIDHLNILLAPEVNKLLAYLSETNGDQNAILRKQNICTTLSFISVLITAIGYCGDQSDGDENEQQQEATENPSEIPEVV</sequence>
<gene>
    <name evidence="2" type="ORF">QYT958_LOCUS38627</name>
</gene>
<organism evidence="2 3">
    <name type="scientific">Rotaria socialis</name>
    <dbReference type="NCBI Taxonomy" id="392032"/>
    <lineage>
        <taxon>Eukaryota</taxon>
        <taxon>Metazoa</taxon>
        <taxon>Spiralia</taxon>
        <taxon>Gnathifera</taxon>
        <taxon>Rotifera</taxon>
        <taxon>Eurotatoria</taxon>
        <taxon>Bdelloidea</taxon>
        <taxon>Philodinida</taxon>
        <taxon>Philodinidae</taxon>
        <taxon>Rotaria</taxon>
    </lineage>
</organism>
<protein>
    <submittedName>
        <fullName evidence="2">Uncharacterized protein</fullName>
    </submittedName>
</protein>
<dbReference type="EMBL" id="CAJOBR010034197">
    <property type="protein sequence ID" value="CAF5006062.1"/>
    <property type="molecule type" value="Genomic_DNA"/>
</dbReference>